<comment type="caution">
    <text evidence="1">The sequence shown here is derived from an EMBL/GenBank/DDBJ whole genome shotgun (WGS) entry which is preliminary data.</text>
</comment>
<accession>A0ACB9PTA9</accession>
<evidence type="ECO:0000313" key="1">
    <source>
        <dbReference type="EMBL" id="KAI4351773.1"/>
    </source>
</evidence>
<dbReference type="EMBL" id="CM039428">
    <property type="protein sequence ID" value="KAI4351773.1"/>
    <property type="molecule type" value="Genomic_DNA"/>
</dbReference>
<reference evidence="1 2" key="1">
    <citation type="journal article" date="2022" name="DNA Res.">
        <title>Chromosomal-level genome assembly of the orchid tree Bauhinia variegata (Leguminosae; Cercidoideae) supports the allotetraploid origin hypothesis of Bauhinia.</title>
        <authorList>
            <person name="Zhong Y."/>
            <person name="Chen Y."/>
            <person name="Zheng D."/>
            <person name="Pang J."/>
            <person name="Liu Y."/>
            <person name="Luo S."/>
            <person name="Meng S."/>
            <person name="Qian L."/>
            <person name="Wei D."/>
            <person name="Dai S."/>
            <person name="Zhou R."/>
        </authorList>
    </citation>
    <scope>NUCLEOTIDE SEQUENCE [LARGE SCALE GENOMIC DNA]</scope>
    <source>
        <strain evidence="1">BV-YZ2020</strain>
    </source>
</reference>
<gene>
    <name evidence="1" type="ORF">L6164_006093</name>
</gene>
<sequence length="335" mass="37765">MEPKRFHFFTLLAWAWLHLHLVLFYGGADAQSAIQPAPSFATHSGWDPSFALMVAALTCALLFMAFFSVYLRHCAESYNAAHNRNGAAGDWPCSCPQGVKPELLKTFPIFVYSAVKDLKIGRGVLECSVCLGEFKDQETLRMLPKCSHVFHSDCIDGWLASHITCPVCRCKLSTNTGEVAIAVPTQLDADQLDDENSVRIEVGELEQHQRPVEYNENSDQNRADEANGKPKSRKLGMLVRSNSTGHSLVEPGKDLDRYTLRLPEEVRKRILVDDRRCAIYHLEFPREGSSQNSKRLCWSDNEGSSRDSNNSERQGGRLNRWVLLRTPPFGERKIL</sequence>
<name>A0ACB9PTA9_BAUVA</name>
<protein>
    <submittedName>
        <fullName evidence="1">Uncharacterized protein</fullName>
    </submittedName>
</protein>
<organism evidence="1 2">
    <name type="scientific">Bauhinia variegata</name>
    <name type="common">Purple orchid tree</name>
    <name type="synonym">Phanera variegata</name>
    <dbReference type="NCBI Taxonomy" id="167791"/>
    <lineage>
        <taxon>Eukaryota</taxon>
        <taxon>Viridiplantae</taxon>
        <taxon>Streptophyta</taxon>
        <taxon>Embryophyta</taxon>
        <taxon>Tracheophyta</taxon>
        <taxon>Spermatophyta</taxon>
        <taxon>Magnoliopsida</taxon>
        <taxon>eudicotyledons</taxon>
        <taxon>Gunneridae</taxon>
        <taxon>Pentapetalae</taxon>
        <taxon>rosids</taxon>
        <taxon>fabids</taxon>
        <taxon>Fabales</taxon>
        <taxon>Fabaceae</taxon>
        <taxon>Cercidoideae</taxon>
        <taxon>Cercideae</taxon>
        <taxon>Bauhiniinae</taxon>
        <taxon>Bauhinia</taxon>
    </lineage>
</organism>
<evidence type="ECO:0000313" key="2">
    <source>
        <dbReference type="Proteomes" id="UP000828941"/>
    </source>
</evidence>
<proteinExistence type="predicted"/>
<keyword evidence="2" id="KW-1185">Reference proteome</keyword>
<dbReference type="Proteomes" id="UP000828941">
    <property type="component" value="Chromosome 3"/>
</dbReference>